<evidence type="ECO:0000313" key="2">
    <source>
        <dbReference type="Proteomes" id="UP001283361"/>
    </source>
</evidence>
<organism evidence="1 2">
    <name type="scientific">Elysia crispata</name>
    <name type="common">lettuce slug</name>
    <dbReference type="NCBI Taxonomy" id="231223"/>
    <lineage>
        <taxon>Eukaryota</taxon>
        <taxon>Metazoa</taxon>
        <taxon>Spiralia</taxon>
        <taxon>Lophotrochozoa</taxon>
        <taxon>Mollusca</taxon>
        <taxon>Gastropoda</taxon>
        <taxon>Heterobranchia</taxon>
        <taxon>Euthyneura</taxon>
        <taxon>Panpulmonata</taxon>
        <taxon>Sacoglossa</taxon>
        <taxon>Placobranchoidea</taxon>
        <taxon>Plakobranchidae</taxon>
        <taxon>Elysia</taxon>
    </lineage>
</organism>
<evidence type="ECO:0000313" key="1">
    <source>
        <dbReference type="EMBL" id="KAK3713123.1"/>
    </source>
</evidence>
<protein>
    <submittedName>
        <fullName evidence="1">Uncharacterized protein</fullName>
    </submittedName>
</protein>
<keyword evidence="2" id="KW-1185">Reference proteome</keyword>
<reference evidence="1" key="1">
    <citation type="journal article" date="2023" name="G3 (Bethesda)">
        <title>A reference genome for the long-term kleptoplast-retaining sea slug Elysia crispata morphotype clarki.</title>
        <authorList>
            <person name="Eastman K.E."/>
            <person name="Pendleton A.L."/>
            <person name="Shaikh M.A."/>
            <person name="Suttiyut T."/>
            <person name="Ogas R."/>
            <person name="Tomko P."/>
            <person name="Gavelis G."/>
            <person name="Widhalm J.R."/>
            <person name="Wisecaver J.H."/>
        </authorList>
    </citation>
    <scope>NUCLEOTIDE SEQUENCE</scope>
    <source>
        <strain evidence="1">ECLA1</strain>
    </source>
</reference>
<dbReference type="AlphaFoldDB" id="A0AAE1CM90"/>
<name>A0AAE1CM90_9GAST</name>
<dbReference type="EMBL" id="JAWDGP010007571">
    <property type="protein sequence ID" value="KAK3713123.1"/>
    <property type="molecule type" value="Genomic_DNA"/>
</dbReference>
<accession>A0AAE1CM90</accession>
<comment type="caution">
    <text evidence="1">The sequence shown here is derived from an EMBL/GenBank/DDBJ whole genome shotgun (WGS) entry which is preliminary data.</text>
</comment>
<gene>
    <name evidence="1" type="ORF">RRG08_036735</name>
</gene>
<dbReference type="Proteomes" id="UP001283361">
    <property type="component" value="Unassembled WGS sequence"/>
</dbReference>
<proteinExistence type="predicted"/>
<sequence>MQPKDIFDAVKKCWKKSRRLDLQTNAFNIKRISRYYTQHKFSQVVGNTPVTSRTETETRPRPKIMTEAARSCTSIKSVAVVQVS</sequence>